<name>A0A9Q1JK56_9CARY</name>
<dbReference type="EMBL" id="JAKOGI010002042">
    <property type="protein sequence ID" value="KAJ8423156.1"/>
    <property type="molecule type" value="Genomic_DNA"/>
</dbReference>
<keyword evidence="2" id="KW-1185">Reference proteome</keyword>
<dbReference type="Proteomes" id="UP001153076">
    <property type="component" value="Unassembled WGS sequence"/>
</dbReference>
<protein>
    <submittedName>
        <fullName evidence="1">Uncharacterized protein</fullName>
    </submittedName>
</protein>
<sequence>MGESIGEWLLIAVAFISLWCEFLCVRINLPSLGTISTTCQQITWEYATLQEQSRKGKLLPGTAEWPRTGLVDRTAAEPSSALVPVPFPFHGVSQKDLQKGQTKGQISPFYESSANDGQSYDPWPHLVLTRFLHIWAPYAPIFRIPGTGCGEIDFIHIFRSYDILPRPLSL</sequence>
<dbReference type="AlphaFoldDB" id="A0A9Q1JK56"/>
<evidence type="ECO:0000313" key="2">
    <source>
        <dbReference type="Proteomes" id="UP001153076"/>
    </source>
</evidence>
<gene>
    <name evidence="1" type="ORF">Cgig2_003734</name>
</gene>
<organism evidence="1 2">
    <name type="scientific">Carnegiea gigantea</name>
    <dbReference type="NCBI Taxonomy" id="171969"/>
    <lineage>
        <taxon>Eukaryota</taxon>
        <taxon>Viridiplantae</taxon>
        <taxon>Streptophyta</taxon>
        <taxon>Embryophyta</taxon>
        <taxon>Tracheophyta</taxon>
        <taxon>Spermatophyta</taxon>
        <taxon>Magnoliopsida</taxon>
        <taxon>eudicotyledons</taxon>
        <taxon>Gunneridae</taxon>
        <taxon>Pentapetalae</taxon>
        <taxon>Caryophyllales</taxon>
        <taxon>Cactineae</taxon>
        <taxon>Cactaceae</taxon>
        <taxon>Cactoideae</taxon>
        <taxon>Echinocereeae</taxon>
        <taxon>Carnegiea</taxon>
    </lineage>
</organism>
<accession>A0A9Q1JK56</accession>
<proteinExistence type="predicted"/>
<reference evidence="1" key="1">
    <citation type="submission" date="2022-04" db="EMBL/GenBank/DDBJ databases">
        <title>Carnegiea gigantea Genome sequencing and assembly v2.</title>
        <authorList>
            <person name="Copetti D."/>
            <person name="Sanderson M.J."/>
            <person name="Burquez A."/>
            <person name="Wojciechowski M.F."/>
        </authorList>
    </citation>
    <scope>NUCLEOTIDE SEQUENCE</scope>
    <source>
        <strain evidence="1">SGP5-SGP5p</strain>
        <tissue evidence="1">Aerial part</tissue>
    </source>
</reference>
<comment type="caution">
    <text evidence="1">The sequence shown here is derived from an EMBL/GenBank/DDBJ whole genome shotgun (WGS) entry which is preliminary data.</text>
</comment>
<evidence type="ECO:0000313" key="1">
    <source>
        <dbReference type="EMBL" id="KAJ8423156.1"/>
    </source>
</evidence>